<feature type="compositionally biased region" description="Polar residues" evidence="1">
    <location>
        <begin position="345"/>
        <end position="368"/>
    </location>
</feature>
<proteinExistence type="predicted"/>
<evidence type="ECO:0008006" key="4">
    <source>
        <dbReference type="Google" id="ProtNLM"/>
    </source>
</evidence>
<feature type="region of interest" description="Disordered" evidence="1">
    <location>
        <begin position="662"/>
        <end position="684"/>
    </location>
</feature>
<dbReference type="OrthoDB" id="5329403at2759"/>
<organism evidence="2 3">
    <name type="scientific">Morchella conica CCBAS932</name>
    <dbReference type="NCBI Taxonomy" id="1392247"/>
    <lineage>
        <taxon>Eukaryota</taxon>
        <taxon>Fungi</taxon>
        <taxon>Dikarya</taxon>
        <taxon>Ascomycota</taxon>
        <taxon>Pezizomycotina</taxon>
        <taxon>Pezizomycetes</taxon>
        <taxon>Pezizales</taxon>
        <taxon>Morchellaceae</taxon>
        <taxon>Morchella</taxon>
    </lineage>
</organism>
<feature type="region of interest" description="Disordered" evidence="1">
    <location>
        <begin position="323"/>
        <end position="370"/>
    </location>
</feature>
<feature type="region of interest" description="Disordered" evidence="1">
    <location>
        <begin position="908"/>
        <end position="933"/>
    </location>
</feature>
<reference evidence="2 3" key="1">
    <citation type="journal article" date="2018" name="Nat. Ecol. Evol.">
        <title>Pezizomycetes genomes reveal the molecular basis of ectomycorrhizal truffle lifestyle.</title>
        <authorList>
            <person name="Murat C."/>
            <person name="Payen T."/>
            <person name="Noel B."/>
            <person name="Kuo A."/>
            <person name="Morin E."/>
            <person name="Chen J."/>
            <person name="Kohler A."/>
            <person name="Krizsan K."/>
            <person name="Balestrini R."/>
            <person name="Da Silva C."/>
            <person name="Montanini B."/>
            <person name="Hainaut M."/>
            <person name="Levati E."/>
            <person name="Barry K.W."/>
            <person name="Belfiori B."/>
            <person name="Cichocki N."/>
            <person name="Clum A."/>
            <person name="Dockter R.B."/>
            <person name="Fauchery L."/>
            <person name="Guy J."/>
            <person name="Iotti M."/>
            <person name="Le Tacon F."/>
            <person name="Lindquist E.A."/>
            <person name="Lipzen A."/>
            <person name="Malagnac F."/>
            <person name="Mello A."/>
            <person name="Molinier V."/>
            <person name="Miyauchi S."/>
            <person name="Poulain J."/>
            <person name="Riccioni C."/>
            <person name="Rubini A."/>
            <person name="Sitrit Y."/>
            <person name="Splivallo R."/>
            <person name="Traeger S."/>
            <person name="Wang M."/>
            <person name="Zifcakova L."/>
            <person name="Wipf D."/>
            <person name="Zambonelli A."/>
            <person name="Paolocci F."/>
            <person name="Nowrousian M."/>
            <person name="Ottonello S."/>
            <person name="Baldrian P."/>
            <person name="Spatafora J.W."/>
            <person name="Henrissat B."/>
            <person name="Nagy L.G."/>
            <person name="Aury J.M."/>
            <person name="Wincker P."/>
            <person name="Grigoriev I.V."/>
            <person name="Bonfante P."/>
            <person name="Martin F.M."/>
        </authorList>
    </citation>
    <scope>NUCLEOTIDE SEQUENCE [LARGE SCALE GENOMIC DNA]</scope>
    <source>
        <strain evidence="2 3">CCBAS932</strain>
    </source>
</reference>
<evidence type="ECO:0000313" key="3">
    <source>
        <dbReference type="Proteomes" id="UP000277580"/>
    </source>
</evidence>
<gene>
    <name evidence="2" type="ORF">P167DRAFT_102558</name>
</gene>
<dbReference type="PANTHER" id="PTHR47369:SF2">
    <property type="entry name" value="BTB_POZ DOMAIN-CONTAINING PROTEIN 2"/>
    <property type="match status" value="1"/>
</dbReference>
<dbReference type="Proteomes" id="UP000277580">
    <property type="component" value="Unassembled WGS sequence"/>
</dbReference>
<feature type="compositionally biased region" description="Pro residues" evidence="1">
    <location>
        <begin position="1"/>
        <end position="11"/>
    </location>
</feature>
<feature type="region of interest" description="Disordered" evidence="1">
    <location>
        <begin position="1"/>
        <end position="35"/>
    </location>
</feature>
<evidence type="ECO:0000256" key="1">
    <source>
        <dbReference type="SAM" id="MobiDB-lite"/>
    </source>
</evidence>
<feature type="compositionally biased region" description="Low complexity" evidence="1">
    <location>
        <begin position="12"/>
        <end position="24"/>
    </location>
</feature>
<feature type="region of interest" description="Disordered" evidence="1">
    <location>
        <begin position="63"/>
        <end position="89"/>
    </location>
</feature>
<feature type="compositionally biased region" description="Pro residues" evidence="1">
    <location>
        <begin position="75"/>
        <end position="84"/>
    </location>
</feature>
<sequence>MDKLPPTPPKSQLPSSSPLNSSPSSLPPRPPPTQIRSVISILPALPMAHHQKQVRKFVAQGIGRGSGLQGHSSLPPKPGIPGKPLPRDTGPIVLTGGKETTGSGSFSYSHVAKRTYSSTTMTKAESPPAARREPVMTELAPASKAKVATSPVHHHQPPVAPITPPAEVMTRPFVDQIPSLINYSTDAKEAGIQSGDQIPSSQQAKMELQSQDSNELVALKTRADHAYPNTMRPEMVSQPNFLSFPHPAFYENIQENGFHLNKNLNTTNGNETPIQNGPLSDGYPPYALPHPLLPHHPHPHHMPFHHQGFISRGPQDLYQFHSSMTPPNTGTMFAPPPPFRPHGTFDSSSQTSEKGGSTNPQTPFTPTHSFPVHMDMQHQHHMSVFSPPPHEHVVHFNNPSNENHPQEDRAFENALIASQENKTRQTSIIESNPLLRNISFFPPDNDQQYNGMPTGNMIMPAELSNPGFNMGRHGMMHSDGNQNRQPNGFDPSMGRPHKSNFEVPDKGTAAAHRLQSYSLGYYLCDRLSDVKLSVNQTRGGNDWNAEEFNAHSFILGRSTKLARLIEDQVNNNEAALEDSRDSGMWADQTEMGRKAKITSSRKITLLLKTNDKYINRDSFLLSLRWLYGAADWELDAYLDPSHSKHRTLEWTRASTEKAGNFRKVSTPDSINPSEGSIHQESNNSTESISLGNIMESSKSEEVQMLDRSIALLATGTLLGIDEIIEKGVWGIRRWGMRLEGSALERLLDFALHANEEAEAKALTNDINEPSAGYGSFAKNMLDEAVAFLVKNLPQPFKFDPRAPASKYLVRFSDAPNRSSTGVNTPISPLNRGFNGPAEIRQAYSTILLSVPFGLLRTILEHDGFGVRVNDWKGFEKYDIAKAVVHERERRRKYSFKVERDRRLSICSDLGTADGHTSDSSMSPALPSDKSPDHEDLHWEESVLRTFGHGGNGLEITRRKKGVGATAGGRVLWKVGDSPAKFLS</sequence>
<protein>
    <recommendedName>
        <fullName evidence="4">BTB domain-containing protein</fullName>
    </recommendedName>
</protein>
<dbReference type="PANTHER" id="PTHR47369">
    <property type="entry name" value="BTB/POZ DOMAIN-CONTAINING PROTEIN"/>
    <property type="match status" value="1"/>
</dbReference>
<evidence type="ECO:0000313" key="2">
    <source>
        <dbReference type="EMBL" id="RPB13520.1"/>
    </source>
</evidence>
<accession>A0A3N4KSM2</accession>
<name>A0A3N4KSM2_9PEZI</name>
<feature type="compositionally biased region" description="Polar residues" evidence="1">
    <location>
        <begin position="666"/>
        <end position="684"/>
    </location>
</feature>
<dbReference type="EMBL" id="ML119122">
    <property type="protein sequence ID" value="RPB13520.1"/>
    <property type="molecule type" value="Genomic_DNA"/>
</dbReference>
<dbReference type="AlphaFoldDB" id="A0A3N4KSM2"/>
<dbReference type="InParanoid" id="A0A3N4KSM2"/>
<keyword evidence="3" id="KW-1185">Reference proteome</keyword>